<gene>
    <name evidence="1" type="ORF">RDI58_008584</name>
</gene>
<evidence type="ECO:0000313" key="1">
    <source>
        <dbReference type="EMBL" id="KAK6795131.1"/>
    </source>
</evidence>
<accession>A0AAN8YKA1</accession>
<name>A0AAN8YKA1_SOLBU</name>
<reference evidence="1 2" key="1">
    <citation type="submission" date="2024-02" db="EMBL/GenBank/DDBJ databases">
        <title>de novo genome assembly of Solanum bulbocastanum strain 11H21.</title>
        <authorList>
            <person name="Hosaka A.J."/>
        </authorList>
    </citation>
    <scope>NUCLEOTIDE SEQUENCE [LARGE SCALE GENOMIC DNA]</scope>
    <source>
        <tissue evidence="1">Young leaves</tissue>
    </source>
</reference>
<proteinExistence type="predicted"/>
<comment type="caution">
    <text evidence="1">The sequence shown here is derived from an EMBL/GenBank/DDBJ whole genome shotgun (WGS) entry which is preliminary data.</text>
</comment>
<keyword evidence="2" id="KW-1185">Reference proteome</keyword>
<dbReference type="EMBL" id="JBANQN010000003">
    <property type="protein sequence ID" value="KAK6795131.1"/>
    <property type="molecule type" value="Genomic_DNA"/>
</dbReference>
<dbReference type="AlphaFoldDB" id="A0AAN8YKA1"/>
<organism evidence="1 2">
    <name type="scientific">Solanum bulbocastanum</name>
    <name type="common">Wild potato</name>
    <dbReference type="NCBI Taxonomy" id="147425"/>
    <lineage>
        <taxon>Eukaryota</taxon>
        <taxon>Viridiplantae</taxon>
        <taxon>Streptophyta</taxon>
        <taxon>Embryophyta</taxon>
        <taxon>Tracheophyta</taxon>
        <taxon>Spermatophyta</taxon>
        <taxon>Magnoliopsida</taxon>
        <taxon>eudicotyledons</taxon>
        <taxon>Gunneridae</taxon>
        <taxon>Pentapetalae</taxon>
        <taxon>asterids</taxon>
        <taxon>lamiids</taxon>
        <taxon>Solanales</taxon>
        <taxon>Solanaceae</taxon>
        <taxon>Solanoideae</taxon>
        <taxon>Solaneae</taxon>
        <taxon>Solanum</taxon>
    </lineage>
</organism>
<sequence>MTYRDFKLVQSFSHWRVQNSLPESPKLLISSLISQSSNLSDSKIAVPVASIRSIEEQQLFIQFIGQLSIAKIKVNIIAQEKEMPHMLFNDLDKEYFKCGRIFAW</sequence>
<evidence type="ECO:0000313" key="2">
    <source>
        <dbReference type="Proteomes" id="UP001371456"/>
    </source>
</evidence>
<dbReference type="Proteomes" id="UP001371456">
    <property type="component" value="Unassembled WGS sequence"/>
</dbReference>
<protein>
    <submittedName>
        <fullName evidence="1">Uncharacterized protein</fullName>
    </submittedName>
</protein>